<name>A0ABT0DIN2_9HYPH</name>
<organism evidence="13 14">
    <name type="scientific">Ancylobacter koreensis</name>
    <dbReference type="NCBI Taxonomy" id="266121"/>
    <lineage>
        <taxon>Bacteria</taxon>
        <taxon>Pseudomonadati</taxon>
        <taxon>Pseudomonadota</taxon>
        <taxon>Alphaproteobacteria</taxon>
        <taxon>Hyphomicrobiales</taxon>
        <taxon>Xanthobacteraceae</taxon>
        <taxon>Ancylobacter</taxon>
    </lineage>
</organism>
<sequence length="648" mass="68407">MSLPDMTGGMGETLSRGLRLGIGGRLLVAFIGVGALAVVACVVGWLSYARLSAELESTARGHVPALVFAARLSEAGGRLTAAAAELATAERREAHAGAMARARARLDDLRGLLDTAPAAGAATGFGALRRQAQALAANLDAVDRLASQRFDIEARTRTIVEELRWLQADLVDEVEPLVDDARFNIHAALDRVGEPGAAAAAQEVLRSENAKTEAILVLNAQAHLTIGILGRVATVRAVDDLRQTSHFLGEAADELAVEGRRLESWPDSITVRQIVERLVALSGIEEGLPGLRAAEIAAADDGQRLLAENREIVGEVGRTIAEVARRIEGEARDAAARAAEAIEIGRSLLLAIALLSLLGAVLVGWFYVRRSLIARLERLTVAAGAIAEGGPVELPPARSGGDELDRLSHALAVFRQTRDELVQAAKLAALGQMAAGIGHELNQPLAAIRSHAHNASVLLSRARADEAGESLARIEALTARMAQSISHLKRFARRPEPAIGPVDLGAAVEGALSLFARRIDDEAVTVALDMAPGVRVLAEEVRLEQVLVNLISNALDALDGARERRLAIAVRREGAHVVVEMRDTGAGVADGMREAMFDPFVTSKPPGAGLGLGLSLSFNIVRDFGGRLMLVESSPQGSTFAIELREAA</sequence>
<accession>A0ABT0DIN2</accession>
<dbReference type="PROSITE" id="PS50885">
    <property type="entry name" value="HAMP"/>
    <property type="match status" value="1"/>
</dbReference>
<dbReference type="SMART" id="SM00387">
    <property type="entry name" value="HATPase_c"/>
    <property type="match status" value="1"/>
</dbReference>
<comment type="catalytic activity">
    <reaction evidence="1">
        <text>ATP + protein L-histidine = ADP + protein N-phospho-L-histidine.</text>
        <dbReference type="EC" id="2.7.13.3"/>
    </reaction>
</comment>
<reference evidence="13 14" key="1">
    <citation type="submission" date="2022-04" db="EMBL/GenBank/DDBJ databases">
        <authorList>
            <person name="Grouzdev D.S."/>
            <person name="Pantiukh K.S."/>
            <person name="Krutkina M.S."/>
        </authorList>
    </citation>
    <scope>NUCLEOTIDE SEQUENCE [LARGE SCALE GENOMIC DNA]</scope>
    <source>
        <strain evidence="13 14">Jip08</strain>
    </source>
</reference>
<evidence type="ECO:0000256" key="1">
    <source>
        <dbReference type="ARBA" id="ARBA00000085"/>
    </source>
</evidence>
<dbReference type="PRINTS" id="PR00344">
    <property type="entry name" value="BCTRLSENSOR"/>
</dbReference>
<keyword evidence="10" id="KW-1133">Transmembrane helix</keyword>
<dbReference type="InterPro" id="IPR036097">
    <property type="entry name" value="HisK_dim/P_sf"/>
</dbReference>
<keyword evidence="14" id="KW-1185">Reference proteome</keyword>
<dbReference type="SMART" id="SM00388">
    <property type="entry name" value="HisKA"/>
    <property type="match status" value="1"/>
</dbReference>
<feature type="transmembrane region" description="Helical" evidence="10">
    <location>
        <begin position="348"/>
        <end position="368"/>
    </location>
</feature>
<dbReference type="PROSITE" id="PS50109">
    <property type="entry name" value="HIS_KIN"/>
    <property type="match status" value="1"/>
</dbReference>
<keyword evidence="10" id="KW-0812">Transmembrane</keyword>
<evidence type="ECO:0000259" key="12">
    <source>
        <dbReference type="PROSITE" id="PS50885"/>
    </source>
</evidence>
<keyword evidence="4" id="KW-0597">Phosphoprotein</keyword>
<dbReference type="SUPFAM" id="SSF47384">
    <property type="entry name" value="Homodimeric domain of signal transducing histidine kinase"/>
    <property type="match status" value="1"/>
</dbReference>
<dbReference type="SUPFAM" id="SSF55874">
    <property type="entry name" value="ATPase domain of HSP90 chaperone/DNA topoisomerase II/histidine kinase"/>
    <property type="match status" value="1"/>
</dbReference>
<reference evidence="14" key="2">
    <citation type="submission" date="2023-07" db="EMBL/GenBank/DDBJ databases">
        <title>Ancylobacter moscoviensis sp. nov., facultatively methylotrophic bacteria from activated sludge and the reclassification of Starkeya novella (Starkey 1934) Kelly et al. 2000 as Ancylobacter novellus comb. nov., Starkeya koreensis Im et al. 2006 as Ancylobacter koreensis comb.nov., Angulomicrobium tetraedrale Vasil'eva et al. 1986 as Ancylobacter tetraedralis comb. nov., Angulomicrobium amanitiforme Fritz et al. 2004 as Ancylobacter amanitiformis comb. nov. and Methylorhabdus multivorans Doronina et al. 1996 as Ancylobacter multivorans comb. nov. and emended description of the genus Ancylobacter.</title>
        <authorList>
            <person name="Doronina N."/>
            <person name="Chemodurova A."/>
            <person name="Grouzdev D."/>
            <person name="Koziaeva V."/>
            <person name="Shi W."/>
            <person name="Wu L."/>
            <person name="Kaparullina E."/>
        </authorList>
    </citation>
    <scope>NUCLEOTIDE SEQUENCE [LARGE SCALE GENOMIC DNA]</scope>
    <source>
        <strain evidence="14">Jip08</strain>
    </source>
</reference>
<dbReference type="PANTHER" id="PTHR43065">
    <property type="entry name" value="SENSOR HISTIDINE KINASE"/>
    <property type="match status" value="1"/>
</dbReference>
<dbReference type="RefSeq" id="WP_247198873.1">
    <property type="nucleotide sequence ID" value="NZ_JALKCG010000001.1"/>
</dbReference>
<dbReference type="Proteomes" id="UP001202867">
    <property type="component" value="Unassembled WGS sequence"/>
</dbReference>
<dbReference type="InterPro" id="IPR003661">
    <property type="entry name" value="HisK_dim/P_dom"/>
</dbReference>
<proteinExistence type="predicted"/>
<feature type="transmembrane region" description="Helical" evidence="10">
    <location>
        <begin position="26"/>
        <end position="48"/>
    </location>
</feature>
<dbReference type="EC" id="2.7.13.3" evidence="3"/>
<dbReference type="InterPro" id="IPR003594">
    <property type="entry name" value="HATPase_dom"/>
</dbReference>
<dbReference type="InterPro" id="IPR038188">
    <property type="entry name" value="TorS_sensor_sf"/>
</dbReference>
<protein>
    <recommendedName>
        <fullName evidence="3">histidine kinase</fullName>
        <ecNumber evidence="3">2.7.13.3</ecNumber>
    </recommendedName>
</protein>
<dbReference type="Pfam" id="PF00512">
    <property type="entry name" value="HisKA"/>
    <property type="match status" value="1"/>
</dbReference>
<keyword evidence="5" id="KW-0808">Transferase</keyword>
<dbReference type="InterPro" id="IPR003660">
    <property type="entry name" value="HAMP_dom"/>
</dbReference>
<dbReference type="InterPro" id="IPR004358">
    <property type="entry name" value="Sig_transdc_His_kin-like_C"/>
</dbReference>
<dbReference type="CDD" id="cd00082">
    <property type="entry name" value="HisKA"/>
    <property type="match status" value="1"/>
</dbReference>
<dbReference type="PANTHER" id="PTHR43065:SF46">
    <property type="entry name" value="C4-DICARBOXYLATE TRANSPORT SENSOR PROTEIN DCTB"/>
    <property type="match status" value="1"/>
</dbReference>
<dbReference type="InterPro" id="IPR005467">
    <property type="entry name" value="His_kinase_dom"/>
</dbReference>
<comment type="caution">
    <text evidence="13">The sequence shown here is derived from an EMBL/GenBank/DDBJ whole genome shotgun (WGS) entry which is preliminary data.</text>
</comment>
<dbReference type="InterPro" id="IPR036890">
    <property type="entry name" value="HATPase_C_sf"/>
</dbReference>
<dbReference type="Pfam" id="PF02518">
    <property type="entry name" value="HATPase_c"/>
    <property type="match status" value="1"/>
</dbReference>
<dbReference type="Gene3D" id="3.30.565.10">
    <property type="entry name" value="Histidine kinase-like ATPase, C-terminal domain"/>
    <property type="match status" value="1"/>
</dbReference>
<evidence type="ECO:0000256" key="6">
    <source>
        <dbReference type="ARBA" id="ARBA00022741"/>
    </source>
</evidence>
<evidence type="ECO:0000313" key="14">
    <source>
        <dbReference type="Proteomes" id="UP001202867"/>
    </source>
</evidence>
<dbReference type="Gene3D" id="1.10.287.130">
    <property type="match status" value="1"/>
</dbReference>
<evidence type="ECO:0000313" key="13">
    <source>
        <dbReference type="EMBL" id="MCK0207135.1"/>
    </source>
</evidence>
<evidence type="ECO:0000259" key="11">
    <source>
        <dbReference type="PROSITE" id="PS50109"/>
    </source>
</evidence>
<evidence type="ECO:0000256" key="5">
    <source>
        <dbReference type="ARBA" id="ARBA00022679"/>
    </source>
</evidence>
<evidence type="ECO:0000256" key="7">
    <source>
        <dbReference type="ARBA" id="ARBA00022777"/>
    </source>
</evidence>
<evidence type="ECO:0000256" key="9">
    <source>
        <dbReference type="ARBA" id="ARBA00023012"/>
    </source>
</evidence>
<evidence type="ECO:0000256" key="10">
    <source>
        <dbReference type="SAM" id="Phobius"/>
    </source>
</evidence>
<keyword evidence="7" id="KW-0418">Kinase</keyword>
<gene>
    <name evidence="13" type="ORF">MWN33_03705</name>
</gene>
<evidence type="ECO:0000256" key="2">
    <source>
        <dbReference type="ARBA" id="ARBA00004370"/>
    </source>
</evidence>
<feature type="domain" description="HAMP" evidence="12">
    <location>
        <begin position="370"/>
        <end position="423"/>
    </location>
</feature>
<evidence type="ECO:0000256" key="3">
    <source>
        <dbReference type="ARBA" id="ARBA00012438"/>
    </source>
</evidence>
<keyword evidence="10" id="KW-0472">Membrane</keyword>
<comment type="subcellular location">
    <subcellularLocation>
        <location evidence="2">Membrane</location>
    </subcellularLocation>
</comment>
<dbReference type="EMBL" id="JALKCG010000001">
    <property type="protein sequence ID" value="MCK0207135.1"/>
    <property type="molecule type" value="Genomic_DNA"/>
</dbReference>
<evidence type="ECO:0000256" key="8">
    <source>
        <dbReference type="ARBA" id="ARBA00022840"/>
    </source>
</evidence>
<evidence type="ECO:0000256" key="4">
    <source>
        <dbReference type="ARBA" id="ARBA00022553"/>
    </source>
</evidence>
<keyword evidence="9" id="KW-0902">Two-component regulatory system</keyword>
<dbReference type="GO" id="GO:0005524">
    <property type="term" value="F:ATP binding"/>
    <property type="evidence" value="ECO:0007669"/>
    <property type="project" value="UniProtKB-KW"/>
</dbReference>
<keyword evidence="8 13" id="KW-0067">ATP-binding</keyword>
<feature type="domain" description="Histidine kinase" evidence="11">
    <location>
        <begin position="436"/>
        <end position="648"/>
    </location>
</feature>
<dbReference type="Gene3D" id="6.10.340.10">
    <property type="match status" value="1"/>
</dbReference>
<dbReference type="Gene3D" id="1.20.58.920">
    <property type="match status" value="1"/>
</dbReference>
<keyword evidence="6" id="KW-0547">Nucleotide-binding</keyword>